<dbReference type="EMBL" id="FOZX01000003">
    <property type="protein sequence ID" value="SFS66838.1"/>
    <property type="molecule type" value="Genomic_DNA"/>
</dbReference>
<feature type="transmembrane region" description="Helical" evidence="1">
    <location>
        <begin position="21"/>
        <end position="47"/>
    </location>
</feature>
<dbReference type="OrthoDB" id="5186521at2"/>
<gene>
    <name evidence="2" type="ORF">SAMN05660874_02497</name>
</gene>
<name>A0A1I6RQV1_9PSEU</name>
<sequence length="200" mass="21469">MTEIKPSSTPIGRSAAFERGAVVLLGVLSLLVGAAALVVGSGALGVFRARRPVADPLLTGWLGDHAQLAGAIGLVAGLVLFVIGLWWVVRSLRPEQRPDVRLERSDAGDLDVTAGALANAVRTDAEQVPGVTRARVRMAGTDRSPSLRLTLSLKEGTNVRHVWEELDEKVLARARQALGRETLPTAIRLRLDRGPKQRVR</sequence>
<keyword evidence="3" id="KW-1185">Reference proteome</keyword>
<protein>
    <recommendedName>
        <fullName evidence="4">Alkaline shock response membrane anchor protein AmaP</fullName>
    </recommendedName>
</protein>
<dbReference type="STRING" id="95161.SAMN05660874_02497"/>
<dbReference type="RefSeq" id="WP_093416442.1">
    <property type="nucleotide sequence ID" value="NZ_FOZX01000003.1"/>
</dbReference>
<dbReference type="NCBIfam" id="NF033218">
    <property type="entry name" value="anchor_AmaP"/>
    <property type="match status" value="1"/>
</dbReference>
<keyword evidence="1" id="KW-0812">Transmembrane</keyword>
<evidence type="ECO:0000256" key="1">
    <source>
        <dbReference type="SAM" id="Phobius"/>
    </source>
</evidence>
<evidence type="ECO:0000313" key="2">
    <source>
        <dbReference type="EMBL" id="SFS66838.1"/>
    </source>
</evidence>
<keyword evidence="1" id="KW-1133">Transmembrane helix</keyword>
<organism evidence="2 3">
    <name type="scientific">Saccharopolyspora flava</name>
    <dbReference type="NCBI Taxonomy" id="95161"/>
    <lineage>
        <taxon>Bacteria</taxon>
        <taxon>Bacillati</taxon>
        <taxon>Actinomycetota</taxon>
        <taxon>Actinomycetes</taxon>
        <taxon>Pseudonocardiales</taxon>
        <taxon>Pseudonocardiaceae</taxon>
        <taxon>Saccharopolyspora</taxon>
    </lineage>
</organism>
<keyword evidence="1" id="KW-0472">Membrane</keyword>
<reference evidence="3" key="1">
    <citation type="submission" date="2016-10" db="EMBL/GenBank/DDBJ databases">
        <authorList>
            <person name="Varghese N."/>
            <person name="Submissions S."/>
        </authorList>
    </citation>
    <scope>NUCLEOTIDE SEQUENCE [LARGE SCALE GENOMIC DNA]</scope>
    <source>
        <strain evidence="3">DSM 44771</strain>
    </source>
</reference>
<feature type="transmembrane region" description="Helical" evidence="1">
    <location>
        <begin position="67"/>
        <end position="89"/>
    </location>
</feature>
<dbReference type="Proteomes" id="UP000198852">
    <property type="component" value="Unassembled WGS sequence"/>
</dbReference>
<proteinExistence type="predicted"/>
<dbReference type="AlphaFoldDB" id="A0A1I6RQV1"/>
<accession>A0A1I6RQV1</accession>
<evidence type="ECO:0008006" key="4">
    <source>
        <dbReference type="Google" id="ProtNLM"/>
    </source>
</evidence>
<evidence type="ECO:0000313" key="3">
    <source>
        <dbReference type="Proteomes" id="UP000198852"/>
    </source>
</evidence>